<gene>
    <name evidence="2" type="ORF">TSPGSL018_8653</name>
</gene>
<dbReference type="InterPro" id="IPR036196">
    <property type="entry name" value="Ptyr_pPase_sf"/>
</dbReference>
<proteinExistence type="predicted"/>
<name>A0A061RCE1_9CHLO</name>
<dbReference type="Gene3D" id="3.40.50.2300">
    <property type="match status" value="1"/>
</dbReference>
<dbReference type="EMBL" id="GBEZ01017918">
    <property type="protein sequence ID" value="JAC68464.1"/>
    <property type="molecule type" value="Transcribed_RNA"/>
</dbReference>
<accession>A0A061RCE1</accession>
<evidence type="ECO:0000313" key="2">
    <source>
        <dbReference type="EMBL" id="JAC68464.1"/>
    </source>
</evidence>
<protein>
    <recommendedName>
        <fullName evidence="1">Phosphotyrosine protein phosphatase I domain-containing protein</fullName>
    </recommendedName>
</protein>
<organism evidence="2">
    <name type="scientific">Tetraselmis sp. GSL018</name>
    <dbReference type="NCBI Taxonomy" id="582737"/>
    <lineage>
        <taxon>Eukaryota</taxon>
        <taxon>Viridiplantae</taxon>
        <taxon>Chlorophyta</taxon>
        <taxon>core chlorophytes</taxon>
        <taxon>Chlorodendrophyceae</taxon>
        <taxon>Chlorodendrales</taxon>
        <taxon>Chlorodendraceae</taxon>
        <taxon>Tetraselmis</taxon>
    </lineage>
</organism>
<sequence>MFTTLRNSNLVQAELFQKTPPRLNDKLRCRSYPEGRDQRDGADWSIRKFWNVVTDREAQKKSCSLDPAFLRRKQQMRLPDVDWSRYNQQVLFVDRHDTVRARMAAGMLDIATNWNGMDLAVVLDRCGVDAEPSGYMDPSRAASLLSMAQASGVSSRHFTRQFQCFEVDDFYRYDVIIALDTGVLERLMSAAEEEAASALTPGYLQYFQSKTARLSDFSGWCSDAELTREGGTALLPRSLSGQLAPGLAEARGVVDIPRPDLSSPEAYAQWDAMKCSILLGNAGLLQYLKDSWPKDMPHWSEPN</sequence>
<dbReference type="Pfam" id="PF01451">
    <property type="entry name" value="LMWPc"/>
    <property type="match status" value="1"/>
</dbReference>
<feature type="domain" description="Phosphotyrosine protein phosphatase I" evidence="1">
    <location>
        <begin position="90"/>
        <end position="193"/>
    </location>
</feature>
<dbReference type="AlphaFoldDB" id="A0A061RCE1"/>
<evidence type="ECO:0000259" key="1">
    <source>
        <dbReference type="Pfam" id="PF01451"/>
    </source>
</evidence>
<reference evidence="2" key="1">
    <citation type="submission" date="2014-05" db="EMBL/GenBank/DDBJ databases">
        <title>The transcriptome of the halophilic microalga Tetraselmis sp. GSL018 isolated from the Great Salt Lake, Utah.</title>
        <authorList>
            <person name="Jinkerson R.E."/>
            <person name="D'Adamo S."/>
            <person name="Posewitz M.C."/>
        </authorList>
    </citation>
    <scope>NUCLEOTIDE SEQUENCE</scope>
    <source>
        <strain evidence="2">GSL018</strain>
    </source>
</reference>
<dbReference type="InterPro" id="IPR023485">
    <property type="entry name" value="Ptyr_pPase"/>
</dbReference>
<dbReference type="SUPFAM" id="SSF52788">
    <property type="entry name" value="Phosphotyrosine protein phosphatases I"/>
    <property type="match status" value="1"/>
</dbReference>